<evidence type="ECO:0000313" key="2">
    <source>
        <dbReference type="Proteomes" id="UP001162164"/>
    </source>
</evidence>
<proteinExistence type="predicted"/>
<protein>
    <submittedName>
        <fullName evidence="1">Uncharacterized protein</fullName>
    </submittedName>
</protein>
<dbReference type="Proteomes" id="UP001162164">
    <property type="component" value="Unassembled WGS sequence"/>
</dbReference>
<keyword evidence="2" id="KW-1185">Reference proteome</keyword>
<gene>
    <name evidence="1" type="ORF">NQ317_014188</name>
</gene>
<comment type="caution">
    <text evidence="1">The sequence shown here is derived from an EMBL/GenBank/DDBJ whole genome shotgun (WGS) entry which is preliminary data.</text>
</comment>
<accession>A0ABQ9JJK1</accession>
<evidence type="ECO:0000313" key="1">
    <source>
        <dbReference type="EMBL" id="KAJ8978133.1"/>
    </source>
</evidence>
<sequence length="121" mass="13370">MYIRLAKAHWVNPLKSYSTCINARAGCKIFAPSVGDSAVSAIKGVRLNAKNMDARKQIVVAEIVSDFLSSSSSSSNDKDLCIFEKGTQVINVASRFNLADSTMHRIITNTMDFFIKIWGHK</sequence>
<name>A0ABQ9JJK1_9CUCU</name>
<organism evidence="1 2">
    <name type="scientific">Molorchus minor</name>
    <dbReference type="NCBI Taxonomy" id="1323400"/>
    <lineage>
        <taxon>Eukaryota</taxon>
        <taxon>Metazoa</taxon>
        <taxon>Ecdysozoa</taxon>
        <taxon>Arthropoda</taxon>
        <taxon>Hexapoda</taxon>
        <taxon>Insecta</taxon>
        <taxon>Pterygota</taxon>
        <taxon>Neoptera</taxon>
        <taxon>Endopterygota</taxon>
        <taxon>Coleoptera</taxon>
        <taxon>Polyphaga</taxon>
        <taxon>Cucujiformia</taxon>
        <taxon>Chrysomeloidea</taxon>
        <taxon>Cerambycidae</taxon>
        <taxon>Lamiinae</taxon>
        <taxon>Monochamini</taxon>
        <taxon>Molorchus</taxon>
    </lineage>
</organism>
<reference evidence="1" key="1">
    <citation type="journal article" date="2023" name="Insect Mol. Biol.">
        <title>Genome sequencing provides insights into the evolution of gene families encoding plant cell wall-degrading enzymes in longhorned beetles.</title>
        <authorList>
            <person name="Shin N.R."/>
            <person name="Okamura Y."/>
            <person name="Kirsch R."/>
            <person name="Pauchet Y."/>
        </authorList>
    </citation>
    <scope>NUCLEOTIDE SEQUENCE</scope>
    <source>
        <strain evidence="1">MMC_N1</strain>
    </source>
</reference>
<dbReference type="EMBL" id="JAPWTJ010000471">
    <property type="protein sequence ID" value="KAJ8978133.1"/>
    <property type="molecule type" value="Genomic_DNA"/>
</dbReference>